<dbReference type="SUPFAM" id="SSF52540">
    <property type="entry name" value="P-loop containing nucleoside triphosphate hydrolases"/>
    <property type="match status" value="1"/>
</dbReference>
<dbReference type="Proteomes" id="UP000254161">
    <property type="component" value="Unassembled WGS sequence"/>
</dbReference>
<evidence type="ECO:0000313" key="1">
    <source>
        <dbReference type="EMBL" id="SUX41033.1"/>
    </source>
</evidence>
<dbReference type="InterPro" id="IPR027417">
    <property type="entry name" value="P-loop_NTPase"/>
</dbReference>
<reference evidence="1 3" key="1">
    <citation type="submission" date="2018-06" db="EMBL/GenBank/DDBJ databases">
        <authorList>
            <consortium name="Pathogen Informatics"/>
            <person name="Doyle S."/>
        </authorList>
    </citation>
    <scope>NUCLEOTIDE SEQUENCE [LARGE SCALE GENOMIC DNA]</scope>
    <source>
        <strain evidence="1 3">NCTC12264</strain>
    </source>
</reference>
<dbReference type="EMBL" id="UFUZ01000002">
    <property type="protein sequence ID" value="SUX41143.1"/>
    <property type="molecule type" value="Genomic_DNA"/>
</dbReference>
<protein>
    <submittedName>
        <fullName evidence="1">Cpp26</fullName>
    </submittedName>
</protein>
<dbReference type="RefSeq" id="WP_115631274.1">
    <property type="nucleotide sequence ID" value="NZ_JANKIR010000029.1"/>
</dbReference>
<evidence type="ECO:0000313" key="2">
    <source>
        <dbReference type="EMBL" id="SUX41143.1"/>
    </source>
</evidence>
<dbReference type="AlphaFoldDB" id="A0A381F3L0"/>
<name>A0A381F3L0_CAMUP</name>
<dbReference type="Pfam" id="PF13481">
    <property type="entry name" value="AAA_25"/>
    <property type="match status" value="1"/>
</dbReference>
<sequence>MSFLVKNLSNIDNNENLELLAKKFIPFPNNAITMIVASGGVGKSFLALQMALKFVKETPNKKVFAFFSEDNFALIKERAELINSKILKANALNSEEMKNIFVASSNTEVPIFFKDNVFDDKAFEEFTELLKSYDLLIFDPLIAFYNANENDNSQARVFMQKWANYATLQNKAIVFLHHSDKTGRGSRGASAFVDAARLVYELSKSESYKNSLKLSIIKDNYNVYKYYKTKNINVFPK</sequence>
<proteinExistence type="predicted"/>
<organism evidence="1 3">
    <name type="scientific">Campylobacter upsaliensis</name>
    <dbReference type="NCBI Taxonomy" id="28080"/>
    <lineage>
        <taxon>Bacteria</taxon>
        <taxon>Pseudomonadati</taxon>
        <taxon>Campylobacterota</taxon>
        <taxon>Epsilonproteobacteria</taxon>
        <taxon>Campylobacterales</taxon>
        <taxon>Campylobacteraceae</taxon>
        <taxon>Campylobacter</taxon>
    </lineage>
</organism>
<dbReference type="Gene3D" id="3.40.50.300">
    <property type="entry name" value="P-loop containing nucleotide triphosphate hydrolases"/>
    <property type="match status" value="1"/>
</dbReference>
<gene>
    <name evidence="1" type="primary">repA_1</name>
    <name evidence="2" type="synonym">repA_2</name>
    <name evidence="1" type="ORF">NCTC12264_01851</name>
    <name evidence="2" type="ORF">NCTC12264_01961</name>
</gene>
<dbReference type="EMBL" id="UFUZ01000002">
    <property type="protein sequence ID" value="SUX41033.1"/>
    <property type="molecule type" value="Genomic_DNA"/>
</dbReference>
<evidence type="ECO:0000313" key="3">
    <source>
        <dbReference type="Proteomes" id="UP000254161"/>
    </source>
</evidence>
<accession>A0A381F3L0</accession>